<dbReference type="RefSeq" id="WP_013908145.1">
    <property type="nucleotide sequence ID" value="NC_015681.1"/>
</dbReference>
<dbReference type="STRING" id="667014.Thein_1542"/>
<keyword evidence="4 6" id="KW-1133">Transmembrane helix</keyword>
<feature type="domain" description="SSD" evidence="7">
    <location>
        <begin position="245"/>
        <end position="366"/>
    </location>
</feature>
<dbReference type="InterPro" id="IPR050545">
    <property type="entry name" value="Mycobact_MmpL"/>
</dbReference>
<feature type="transmembrane region" description="Helical" evidence="6">
    <location>
        <begin position="648"/>
        <end position="668"/>
    </location>
</feature>
<protein>
    <submittedName>
        <fullName evidence="8">Patched family protein</fullName>
    </submittedName>
</protein>
<dbReference type="Pfam" id="PF03176">
    <property type="entry name" value="MMPL"/>
    <property type="match status" value="2"/>
</dbReference>
<name>F8AAI3_THEID</name>
<dbReference type="PaxDb" id="667014-Thein_1542"/>
<comment type="subcellular location">
    <subcellularLocation>
        <location evidence="1">Cell membrane</location>
        <topology evidence="1">Multi-pass membrane protein</topology>
    </subcellularLocation>
</comment>
<reference evidence="9" key="1">
    <citation type="submission" date="2011-04" db="EMBL/GenBank/DDBJ databases">
        <title>The complete genome of Thermodesulfatator indicus DSM 15286.</title>
        <authorList>
            <person name="Lucas S."/>
            <person name="Copeland A."/>
            <person name="Lapidus A."/>
            <person name="Bruce D."/>
            <person name="Goodwin L."/>
            <person name="Pitluck S."/>
            <person name="Peters L."/>
            <person name="Kyrpides N."/>
            <person name="Mavromatis K."/>
            <person name="Pagani I."/>
            <person name="Ivanova N."/>
            <person name="Saunders L."/>
            <person name="Detter J.C."/>
            <person name="Tapia R."/>
            <person name="Han C."/>
            <person name="Land M."/>
            <person name="Hauser L."/>
            <person name="Markowitz V."/>
            <person name="Cheng J.-F."/>
            <person name="Hugenholtz P."/>
            <person name="Woyke T."/>
            <person name="Wu D."/>
            <person name="Spring S."/>
            <person name="Schroeder M."/>
            <person name="Brambilla E."/>
            <person name="Klenk H.-P."/>
            <person name="Eisen J.A."/>
        </authorList>
    </citation>
    <scope>NUCLEOTIDE SEQUENCE [LARGE SCALE GENOMIC DNA]</scope>
    <source>
        <strain evidence="9">DSM 15286 / JCM 11887 / CIR29812</strain>
    </source>
</reference>
<feature type="transmembrane region" description="Helical" evidence="6">
    <location>
        <begin position="17"/>
        <end position="34"/>
    </location>
</feature>
<feature type="transmembrane region" description="Helical" evidence="6">
    <location>
        <begin position="344"/>
        <end position="367"/>
    </location>
</feature>
<feature type="transmembrane region" description="Helical" evidence="6">
    <location>
        <begin position="275"/>
        <end position="296"/>
    </location>
</feature>
<feature type="transmembrane region" description="Helical" evidence="6">
    <location>
        <begin position="689"/>
        <end position="712"/>
    </location>
</feature>
<dbReference type="PATRIC" id="fig|667014.3.peg.1591"/>
<evidence type="ECO:0000256" key="4">
    <source>
        <dbReference type="ARBA" id="ARBA00022989"/>
    </source>
</evidence>
<feature type="transmembrane region" description="Helical" evidence="6">
    <location>
        <begin position="245"/>
        <end position="269"/>
    </location>
</feature>
<organism evidence="8 9">
    <name type="scientific">Thermodesulfatator indicus (strain DSM 15286 / JCM 11887 / CIR29812)</name>
    <dbReference type="NCBI Taxonomy" id="667014"/>
    <lineage>
        <taxon>Bacteria</taxon>
        <taxon>Pseudomonadati</taxon>
        <taxon>Thermodesulfobacteriota</taxon>
        <taxon>Thermodesulfobacteria</taxon>
        <taxon>Thermodesulfobacteriales</taxon>
        <taxon>Thermodesulfatatoraceae</taxon>
        <taxon>Thermodesulfatator</taxon>
    </lineage>
</organism>
<dbReference type="PROSITE" id="PS50156">
    <property type="entry name" value="SSD"/>
    <property type="match status" value="2"/>
</dbReference>
<keyword evidence="5 6" id="KW-0472">Membrane</keyword>
<evidence type="ECO:0000313" key="9">
    <source>
        <dbReference type="Proteomes" id="UP000006793"/>
    </source>
</evidence>
<keyword evidence="3 6" id="KW-0812">Transmembrane</keyword>
<evidence type="ECO:0000256" key="2">
    <source>
        <dbReference type="ARBA" id="ARBA00022475"/>
    </source>
</evidence>
<evidence type="ECO:0000256" key="1">
    <source>
        <dbReference type="ARBA" id="ARBA00004651"/>
    </source>
</evidence>
<dbReference type="Proteomes" id="UP000006793">
    <property type="component" value="Chromosome"/>
</dbReference>
<feature type="transmembrane region" description="Helical" evidence="6">
    <location>
        <begin position="308"/>
        <end position="332"/>
    </location>
</feature>
<reference evidence="8 9" key="2">
    <citation type="journal article" date="2012" name="Stand. Genomic Sci.">
        <title>Complete genome sequence of the thermophilic sulfate-reducing ocean bacterium Thermodesulfatator indicus type strain (CIR29812(T)).</title>
        <authorList>
            <person name="Anderson I."/>
            <person name="Saunders E."/>
            <person name="Lapidus A."/>
            <person name="Nolan M."/>
            <person name="Lucas S."/>
            <person name="Tice H."/>
            <person name="Del Rio T.G."/>
            <person name="Cheng J.F."/>
            <person name="Han C."/>
            <person name="Tapia R."/>
            <person name="Goodwin L.A."/>
            <person name="Pitluck S."/>
            <person name="Liolios K."/>
            <person name="Mavromatis K."/>
            <person name="Pagani I."/>
            <person name="Ivanova N."/>
            <person name="Mikhailova N."/>
            <person name="Pati A."/>
            <person name="Chen A."/>
            <person name="Palaniappan K."/>
            <person name="Land M."/>
            <person name="Hauser L."/>
            <person name="Jeffries C.D."/>
            <person name="Chang Y.J."/>
            <person name="Brambilla E.M."/>
            <person name="Rohde M."/>
            <person name="Spring S."/>
            <person name="Goker M."/>
            <person name="Detter J.C."/>
            <person name="Woyke T."/>
            <person name="Bristow J."/>
            <person name="Eisen J.A."/>
            <person name="Markowitz V."/>
            <person name="Hugenholtz P."/>
            <person name="Kyrpides N.C."/>
            <person name="Klenk H.P."/>
        </authorList>
    </citation>
    <scope>NUCLEOTIDE SEQUENCE [LARGE SCALE GENOMIC DNA]</scope>
    <source>
        <strain evidence="9">DSM 15286 / JCM 11887 / CIR29812</strain>
    </source>
</reference>
<evidence type="ECO:0000256" key="6">
    <source>
        <dbReference type="SAM" id="Phobius"/>
    </source>
</evidence>
<accession>F8AAI3</accession>
<evidence type="ECO:0000259" key="7">
    <source>
        <dbReference type="PROSITE" id="PS50156"/>
    </source>
</evidence>
<evidence type="ECO:0000256" key="5">
    <source>
        <dbReference type="ARBA" id="ARBA00023136"/>
    </source>
</evidence>
<keyword evidence="2" id="KW-1003">Cell membrane</keyword>
<dbReference type="SUPFAM" id="SSF82866">
    <property type="entry name" value="Multidrug efflux transporter AcrB transmembrane domain"/>
    <property type="match status" value="2"/>
</dbReference>
<feature type="transmembrane region" description="Helical" evidence="6">
    <location>
        <begin position="625"/>
        <end position="642"/>
    </location>
</feature>
<evidence type="ECO:0000313" key="8">
    <source>
        <dbReference type="EMBL" id="AEH45403.1"/>
    </source>
</evidence>
<dbReference type="InterPro" id="IPR000731">
    <property type="entry name" value="SSD"/>
</dbReference>
<dbReference type="EMBL" id="CP002683">
    <property type="protein sequence ID" value="AEH45403.1"/>
    <property type="molecule type" value="Genomic_DNA"/>
</dbReference>
<dbReference type="AlphaFoldDB" id="F8AAI3"/>
<dbReference type="InParanoid" id="F8AAI3"/>
<gene>
    <name evidence="8" type="ordered locus">Thein_1542</name>
</gene>
<dbReference type="PANTHER" id="PTHR33406:SF12">
    <property type="entry name" value="BLR2997 PROTEIN"/>
    <property type="match status" value="1"/>
</dbReference>
<feature type="transmembrane region" description="Helical" evidence="6">
    <location>
        <begin position="596"/>
        <end position="613"/>
    </location>
</feature>
<feature type="transmembrane region" description="Helical" evidence="6">
    <location>
        <begin position="388"/>
        <end position="408"/>
    </location>
</feature>
<sequence length="747" mass="84264">MKAQEIYKKFVWQYQKVWLIIIFGFMIFCGWQVAHLPVVTSTDAIIPRDSLWHYYEKFREQFGADDGIAVVLHNPKGIFNPKTLAYIQKLTSVFEDVDEIESVLSLTTIEDIRGGEETFEVEPLIGDEIPTDPKTLAHLKERARKNPLIFRNLVSEDFKTTLLLLRTTYRGEDLNFENRLMHKVESILQKNPPPPSVEIHLAGWPVVNVNMAAYMNKDLMVFIPGCFVLLCILIYIFLHSWRAVLGAAVIINLSLIAAMASLKLVGGALSPMTSVLAPLTMALALADVIHLTVTYFKLSPRERSVSRAVAITWAPCFLTSLTTAIGFGSLLISRVPSIREFGSAAALAMFIEYFLTFTLFAFLLPWIRQGKFKLGFNKTLVEPLAKNYPWWSYKVLILFVLLFVLSILQIDKIKVDTNVIDFFHHSTPVYKDIDFVDKHLGGAQTIEISLENPKGDFLDPHLLKKIDEVARWLEKHPLFYQAISPAEFFKLMNRAFHQEDENYFRVPDSRELISQYLLLYGGDELAHFLNEDQNWARISARTPEHSSEKINEAITELNQKLAQVFKGTGVKYTVTGKTYLVNRTAEDIVKSQVESLATAAVLIFGIMFLVLRSFRLGLLSIPPNIFPLVVNFGFMGIMGIPLNTSTATISAVAIGIAVDDTIHFLIRYKRNRKNREPVSAVKTTLRQKGSAVFTTSLSLVAAFLVLGVSKFIPTVQFGMLSALVIGLALLGDVLLLPALIYLLRKFF</sequence>
<dbReference type="KEGG" id="tid:Thein_1542"/>
<dbReference type="OrthoDB" id="9803781at2"/>
<evidence type="ECO:0000256" key="3">
    <source>
        <dbReference type="ARBA" id="ARBA00022692"/>
    </source>
</evidence>
<feature type="transmembrane region" description="Helical" evidence="6">
    <location>
        <begin position="718"/>
        <end position="743"/>
    </location>
</feature>
<dbReference type="Gene3D" id="1.20.1640.10">
    <property type="entry name" value="Multidrug efflux transporter AcrB transmembrane domain"/>
    <property type="match status" value="2"/>
</dbReference>
<dbReference type="HOGENOM" id="CLU_008861_3_0_0"/>
<dbReference type="GO" id="GO:0005886">
    <property type="term" value="C:plasma membrane"/>
    <property type="evidence" value="ECO:0007669"/>
    <property type="project" value="UniProtKB-SubCell"/>
</dbReference>
<proteinExistence type="predicted"/>
<dbReference type="eggNOG" id="COG1033">
    <property type="taxonomic scope" value="Bacteria"/>
</dbReference>
<feature type="domain" description="SSD" evidence="7">
    <location>
        <begin position="616"/>
        <end position="742"/>
    </location>
</feature>
<feature type="transmembrane region" description="Helical" evidence="6">
    <location>
        <begin position="219"/>
        <end position="238"/>
    </location>
</feature>
<dbReference type="PANTHER" id="PTHR33406">
    <property type="entry name" value="MEMBRANE PROTEIN MJ1562-RELATED"/>
    <property type="match status" value="1"/>
</dbReference>
<keyword evidence="9" id="KW-1185">Reference proteome</keyword>
<dbReference type="InterPro" id="IPR004869">
    <property type="entry name" value="MMPL_dom"/>
</dbReference>